<organism evidence="1 2">
    <name type="scientific">Streptomyces caniferus</name>
    <dbReference type="NCBI Taxonomy" id="285557"/>
    <lineage>
        <taxon>Bacteria</taxon>
        <taxon>Bacillati</taxon>
        <taxon>Actinomycetota</taxon>
        <taxon>Actinomycetes</taxon>
        <taxon>Kitasatosporales</taxon>
        <taxon>Streptomycetaceae</taxon>
        <taxon>Streptomyces</taxon>
    </lineage>
</organism>
<name>A0A640S9G9_9ACTN</name>
<protein>
    <submittedName>
        <fullName evidence="1">Uncharacterized protein</fullName>
    </submittedName>
</protein>
<comment type="caution">
    <text evidence="1">The sequence shown here is derived from an EMBL/GenBank/DDBJ whole genome shotgun (WGS) entry which is preliminary data.</text>
</comment>
<dbReference type="AlphaFoldDB" id="A0A640S9G9"/>
<evidence type="ECO:0000313" key="1">
    <source>
        <dbReference type="EMBL" id="GFE07081.1"/>
    </source>
</evidence>
<reference evidence="1 2" key="1">
    <citation type="submission" date="2019-12" db="EMBL/GenBank/DDBJ databases">
        <title>Whole genome shotgun sequence of Streptomyces caniferus NBRC 15389.</title>
        <authorList>
            <person name="Ichikawa N."/>
            <person name="Kimura A."/>
            <person name="Kitahashi Y."/>
            <person name="Komaki H."/>
            <person name="Tamura T."/>
        </authorList>
    </citation>
    <scope>NUCLEOTIDE SEQUENCE [LARGE SCALE GENOMIC DNA]</scope>
    <source>
        <strain evidence="1 2">NBRC 15389</strain>
    </source>
</reference>
<evidence type="ECO:0000313" key="2">
    <source>
        <dbReference type="Proteomes" id="UP000435837"/>
    </source>
</evidence>
<sequence length="96" mass="10071">MICVSEMTVNEGACVAPNRTAVAPVKPVPVTVTVVPPAVEPEVGETELTAGVAAARGCAAEVVGECAELFTAVILREREPRPAAEEMRRAEARQRS</sequence>
<accession>A0A640S9G9</accession>
<proteinExistence type="predicted"/>
<dbReference type="EMBL" id="BLIN01000003">
    <property type="protein sequence ID" value="GFE07081.1"/>
    <property type="molecule type" value="Genomic_DNA"/>
</dbReference>
<dbReference type="Proteomes" id="UP000435837">
    <property type="component" value="Unassembled WGS sequence"/>
</dbReference>
<gene>
    <name evidence="1" type="ORF">Scani_33490</name>
</gene>